<keyword evidence="2" id="KW-1185">Reference proteome</keyword>
<protein>
    <submittedName>
        <fullName evidence="1">Uncharacterized protein</fullName>
    </submittedName>
</protein>
<dbReference type="eggNOG" id="ENOG5034AFR">
    <property type="taxonomic scope" value="Bacteria"/>
</dbReference>
<organism evidence="1 2">
    <name type="scientific">Methylorubrum extorquens (strain ATCC 14718 / DSM 1338 / JCM 2805 / NCIMB 9133 / AM1)</name>
    <name type="common">Methylobacterium extorquens</name>
    <dbReference type="NCBI Taxonomy" id="272630"/>
    <lineage>
        <taxon>Bacteria</taxon>
        <taxon>Pseudomonadati</taxon>
        <taxon>Pseudomonadota</taxon>
        <taxon>Alphaproteobacteria</taxon>
        <taxon>Hyphomicrobiales</taxon>
        <taxon>Methylobacteriaceae</taxon>
        <taxon>Methylorubrum</taxon>
    </lineage>
</organism>
<name>C5APF6_METEA</name>
<dbReference type="KEGG" id="mea:Mex_1p0073"/>
<dbReference type="AlphaFoldDB" id="C5APF6"/>
<dbReference type="EMBL" id="CP001510">
    <property type="protein sequence ID" value="ACS38041.1"/>
    <property type="molecule type" value="Genomic_DNA"/>
</dbReference>
<dbReference type="Proteomes" id="UP000009081">
    <property type="component" value="Chromosome"/>
</dbReference>
<sequence length="318" mass="36925">MPQSSTDRAFRLGRLYYPQYPYNLQHQLKAEAADDTGQGKGGFERQRAVRLEDRERREALLSWADGTLRLSAQRPVKHYTAHDARELAMRLKRPARGGPPAQTFASAAYMRRFRLRFVGAVLRLIRENPTAEVGLVTIIPRDWRIRGRDLPTIKPKQYLERFRQQLVRAGLKEADGWLIAFLHGDYDPSHDTYQLHLHVVATGGLVPLIRQLNALPVYRRGDPTASGFVRQPIRVLRLKDPERRVSYYLGQAFWPSKPSYVQDGVWRRHPRRQRIPNPRLAEWLMWIDRQSFSDLLMLRGCRLGDGTLMLQRNASRTA</sequence>
<proteinExistence type="predicted"/>
<dbReference type="RefSeq" id="WP_012751979.1">
    <property type="nucleotide sequence ID" value="NC_012808.1"/>
</dbReference>
<reference evidence="1 2" key="1">
    <citation type="journal article" date="2009" name="PLoS ONE">
        <title>Methylobacterium genome sequences: a reference blueprint to investigate microbial metabolism of C1 compounds from natural and industrial sources.</title>
        <authorList>
            <person name="Vuilleumier S."/>
            <person name="Chistoserdova L."/>
            <person name="Lee M.-C."/>
            <person name="Bringel F."/>
            <person name="Lajus A."/>
            <person name="Zhou Y."/>
            <person name="Gourion B."/>
            <person name="Barbe V."/>
            <person name="Chang J."/>
            <person name="Cruveiller S."/>
            <person name="Dossat C."/>
            <person name="Gillett W."/>
            <person name="Gruffaz C."/>
            <person name="Haugen E."/>
            <person name="Hourcade E."/>
            <person name="Levy R."/>
            <person name="Mangenot S."/>
            <person name="Muller E."/>
            <person name="Nadalig T."/>
            <person name="Pagni M."/>
            <person name="Penny C."/>
            <person name="Peyraud R."/>
            <person name="Robinson D.G."/>
            <person name="Roche D."/>
            <person name="Rouy Z."/>
            <person name="Saenampechek C."/>
            <person name="Salvignol G."/>
            <person name="Vallenet D."/>
            <person name="Wu Z."/>
            <person name="Marx C.J."/>
            <person name="Vorholt J.A."/>
            <person name="Olson M.V."/>
            <person name="Kaul R."/>
            <person name="Weissenbach J."/>
            <person name="Medigue C."/>
            <person name="Lidstrom M.E."/>
        </authorList>
    </citation>
    <scope>NUCLEOTIDE SEQUENCE [LARGE SCALE GENOMIC DNA]</scope>
    <source>
        <strain evidence="2">ATCC 14718 / DSM 1338 / JCM 2805 / NCIMB 9133 / AM1</strain>
    </source>
</reference>
<dbReference type="HOGENOM" id="CLU_873788_0_0_5"/>
<evidence type="ECO:0000313" key="1">
    <source>
        <dbReference type="EMBL" id="ACS38041.1"/>
    </source>
</evidence>
<dbReference type="OrthoDB" id="7503582at2"/>
<gene>
    <name evidence="1" type="ordered locus">MexAM1_META1p0073</name>
</gene>
<accession>C5APF6</accession>
<evidence type="ECO:0000313" key="2">
    <source>
        <dbReference type="Proteomes" id="UP000009081"/>
    </source>
</evidence>